<evidence type="ECO:0000313" key="7">
    <source>
        <dbReference type="Proteomes" id="UP000490939"/>
    </source>
</evidence>
<dbReference type="InterPro" id="IPR029058">
    <property type="entry name" value="AB_hydrolase_fold"/>
</dbReference>
<reference evidence="4 6" key="1">
    <citation type="submission" date="2019-11" db="EMBL/GenBank/DDBJ databases">
        <title>Venturia inaequalis Genome Resource.</title>
        <authorList>
            <person name="Lichtner F.J."/>
        </authorList>
    </citation>
    <scope>NUCLEOTIDE SEQUENCE [LARGE SCALE GENOMIC DNA]</scope>
    <source>
        <strain evidence="4">Bline_iso_100314</strain>
        <strain evidence="5 7">DMI_063113</strain>
    </source>
</reference>
<keyword evidence="2 3" id="KW-0823">Tryptophan catabolism</keyword>
<dbReference type="HAMAP" id="MF_03014">
    <property type="entry name" value="KFase"/>
    <property type="match status" value="1"/>
</dbReference>
<dbReference type="GO" id="GO:0034354">
    <property type="term" value="P:'de novo' NAD+ biosynthetic process from L-tryptophan"/>
    <property type="evidence" value="ECO:0007669"/>
    <property type="project" value="UniProtKB-UniRule"/>
</dbReference>
<dbReference type="AlphaFoldDB" id="A0A8H3U534"/>
<organism evidence="4 6">
    <name type="scientific">Venturia inaequalis</name>
    <name type="common">Apple scab fungus</name>
    <dbReference type="NCBI Taxonomy" id="5025"/>
    <lineage>
        <taxon>Eukaryota</taxon>
        <taxon>Fungi</taxon>
        <taxon>Dikarya</taxon>
        <taxon>Ascomycota</taxon>
        <taxon>Pezizomycotina</taxon>
        <taxon>Dothideomycetes</taxon>
        <taxon>Pleosporomycetidae</taxon>
        <taxon>Venturiales</taxon>
        <taxon>Venturiaceae</taxon>
        <taxon>Venturia</taxon>
    </lineage>
</organism>
<comment type="subunit">
    <text evidence="3">Homodimer.</text>
</comment>
<evidence type="ECO:0000313" key="5">
    <source>
        <dbReference type="EMBL" id="KAE9971330.1"/>
    </source>
</evidence>
<dbReference type="EMBL" id="WNWQ01000882">
    <property type="protein sequence ID" value="KAE9963195.1"/>
    <property type="molecule type" value="Genomic_DNA"/>
</dbReference>
<feature type="active site" evidence="3">
    <location>
        <position position="265"/>
    </location>
</feature>
<dbReference type="GO" id="GO:0004061">
    <property type="term" value="F:arylformamidase activity"/>
    <property type="evidence" value="ECO:0007669"/>
    <property type="project" value="UniProtKB-UniRule"/>
</dbReference>
<feature type="short sequence motif" description="HGGXW" evidence="3">
    <location>
        <begin position="62"/>
        <end position="66"/>
    </location>
</feature>
<accession>A0A8H3U534</accession>
<comment type="caution">
    <text evidence="4">The sequence shown here is derived from an EMBL/GenBank/DDBJ whole genome shotgun (WGS) entry which is preliminary data.</text>
</comment>
<dbReference type="SUPFAM" id="SSF53474">
    <property type="entry name" value="alpha/beta-Hydrolases"/>
    <property type="match status" value="1"/>
</dbReference>
<evidence type="ECO:0000313" key="6">
    <source>
        <dbReference type="Proteomes" id="UP000433883"/>
    </source>
</evidence>
<dbReference type="PANTHER" id="PTHR48081">
    <property type="entry name" value="AB HYDROLASE SUPERFAMILY PROTEIN C4A8.06C"/>
    <property type="match status" value="1"/>
</dbReference>
<dbReference type="UniPathway" id="UPA00333">
    <property type="reaction ID" value="UER00454"/>
</dbReference>
<feature type="active site" description="Nucleophile" evidence="3">
    <location>
        <position position="163"/>
    </location>
</feature>
<comment type="pathway">
    <text evidence="3">Amino-acid degradation; L-tryptophan degradation via kynurenine pathway; L-kynurenine from L-tryptophan: step 2/2.</text>
</comment>
<dbReference type="Gene3D" id="3.40.50.1820">
    <property type="entry name" value="alpha/beta hydrolase"/>
    <property type="match status" value="1"/>
</dbReference>
<dbReference type="EMBL" id="WNWR01000681">
    <property type="protein sequence ID" value="KAE9971330.1"/>
    <property type="molecule type" value="Genomic_DNA"/>
</dbReference>
<sequence length="320" mass="35605">MAISNFPPTSSEYPRSDAEVNGWIRSTIPYKANANRLQTVDIWLPPISGTRNLSEPWVIYIHGGAWRDPRVSSHSFSATVSHLVDGHDAATSNFTCIASINYSLSPHPNHPTNPSPPKDLGKEIVDKSRVATHPDHIFDVLTALAFLQEKYHFGSNYVLLGHSCGATLALQVAMDHKRWIDDAWGLKVAKPKSIIGLNGLYDMPKLITSPGTNHENLVPVYTAFMKLAFGANEKVWYDICPSSVDNWAEEWEEGREIILAQSLEDELVPYFQTKDMLKRLNASKNGSLVVREVPAAGDHHFLWEDGKTLAQIILEAVKAL</sequence>
<comment type="function">
    <text evidence="3">Catalyzes the hydrolysis of N-formyl-L-kynurenine to L-kynurenine, the second step in the kynurenine pathway of tryptophan degradation. Kynurenine may be further oxidized to nicotinic acid, NAD(H) and NADP(H). Required for elimination of toxic metabolites.</text>
</comment>
<name>A0A8H3U534_VENIN</name>
<dbReference type="EC" id="3.5.1.9" evidence="3"/>
<comment type="domain">
    <text evidence="3">The main chain amide nitrogen atoms of the second glycine and its adjacent residue in the HGGXW motif define the oxyanion hole, and stabilize the oxyanion that forms during the nucleophilic attack by the catalytic serine during substrate cleavage.</text>
</comment>
<comment type="catalytic activity">
    <reaction evidence="3">
        <text>N-formyl-L-kynurenine + H2O = L-kynurenine + formate + H(+)</text>
        <dbReference type="Rhea" id="RHEA:13009"/>
        <dbReference type="ChEBI" id="CHEBI:15377"/>
        <dbReference type="ChEBI" id="CHEBI:15378"/>
        <dbReference type="ChEBI" id="CHEBI:15740"/>
        <dbReference type="ChEBI" id="CHEBI:57959"/>
        <dbReference type="ChEBI" id="CHEBI:58629"/>
        <dbReference type="EC" id="3.5.1.9"/>
    </reaction>
</comment>
<dbReference type="GO" id="GO:0019441">
    <property type="term" value="P:L-tryptophan catabolic process to kynurenine"/>
    <property type="evidence" value="ECO:0007669"/>
    <property type="project" value="UniProtKB-UniRule"/>
</dbReference>
<dbReference type="InterPro" id="IPR050300">
    <property type="entry name" value="GDXG_lipolytic_enzyme"/>
</dbReference>
<proteinExistence type="inferred from homology"/>
<dbReference type="InterPro" id="IPR027519">
    <property type="entry name" value="KFase_ver/fungi-typ"/>
</dbReference>
<feature type="active site" evidence="3">
    <location>
        <position position="299"/>
    </location>
</feature>
<evidence type="ECO:0000256" key="1">
    <source>
        <dbReference type="ARBA" id="ARBA00022801"/>
    </source>
</evidence>
<evidence type="ECO:0000256" key="3">
    <source>
        <dbReference type="HAMAP-Rule" id="MF_03014"/>
    </source>
</evidence>
<comment type="similarity">
    <text evidence="3">Belongs to the kynurenine formamidase family.</text>
</comment>
<evidence type="ECO:0000313" key="4">
    <source>
        <dbReference type="EMBL" id="KAE9963195.1"/>
    </source>
</evidence>
<keyword evidence="7" id="KW-1185">Reference proteome</keyword>
<gene>
    <name evidence="4" type="ORF">BLS_009544</name>
    <name evidence="5" type="ORF">EG327_009923</name>
</gene>
<dbReference type="Proteomes" id="UP000490939">
    <property type="component" value="Unassembled WGS sequence"/>
</dbReference>
<evidence type="ECO:0000256" key="2">
    <source>
        <dbReference type="ARBA" id="ARBA00023079"/>
    </source>
</evidence>
<keyword evidence="1 3" id="KW-0378">Hydrolase</keyword>
<dbReference type="PANTHER" id="PTHR48081:SF33">
    <property type="entry name" value="KYNURENINE FORMAMIDASE"/>
    <property type="match status" value="1"/>
</dbReference>
<dbReference type="Proteomes" id="UP000433883">
    <property type="component" value="Unassembled WGS sequence"/>
</dbReference>
<protein>
    <recommendedName>
        <fullName evidence="3">Kynurenine formamidase</fullName>
        <shortName evidence="3">KFA</shortName>
        <shortName evidence="3">KFase</shortName>
        <ecNumber evidence="3">3.5.1.9</ecNumber>
    </recommendedName>
    <alternativeName>
        <fullName evidence="3">Arylformamidase</fullName>
    </alternativeName>
    <alternativeName>
        <fullName evidence="3">N-formylkynurenine formamidase</fullName>
        <shortName evidence="3">FKF</shortName>
    </alternativeName>
</protein>